<keyword evidence="3" id="KW-0804">Transcription</keyword>
<reference evidence="6 7" key="1">
    <citation type="submission" date="2021-08" db="EMBL/GenBank/DDBJ databases">
        <title>Complete genome sequence of Leptospira kobayashii strain E30.</title>
        <authorList>
            <person name="Nakao R."/>
            <person name="Nakamura S."/>
            <person name="Masuzawa T."/>
            <person name="Koizumi N."/>
        </authorList>
    </citation>
    <scope>NUCLEOTIDE SEQUENCE [LARGE SCALE GENOMIC DNA]</scope>
    <source>
        <strain evidence="6 7">E30</strain>
    </source>
</reference>
<name>A0ABM7UK94_9LEPT</name>
<dbReference type="PRINTS" id="PR00455">
    <property type="entry name" value="HTHTETR"/>
</dbReference>
<evidence type="ECO:0000256" key="1">
    <source>
        <dbReference type="ARBA" id="ARBA00023015"/>
    </source>
</evidence>
<dbReference type="SUPFAM" id="SSF48498">
    <property type="entry name" value="Tetracyclin repressor-like, C-terminal domain"/>
    <property type="match status" value="1"/>
</dbReference>
<evidence type="ECO:0000256" key="4">
    <source>
        <dbReference type="PROSITE-ProRule" id="PRU00335"/>
    </source>
</evidence>
<organism evidence="6 7">
    <name type="scientific">Leptospira kobayashii</name>
    <dbReference type="NCBI Taxonomy" id="1917830"/>
    <lineage>
        <taxon>Bacteria</taxon>
        <taxon>Pseudomonadati</taxon>
        <taxon>Spirochaetota</taxon>
        <taxon>Spirochaetia</taxon>
        <taxon>Leptospirales</taxon>
        <taxon>Leptospiraceae</taxon>
        <taxon>Leptospira</taxon>
    </lineage>
</organism>
<sequence>MKQKISSRLSKKKSPRKFTPKLEAQAQIMDAAEILFYKEGARMIGVDAVVKLAGVNKMSLYRQFESKDALLLEYLKRRDEKFWNYLEASFSKHPDHPAKQLLQFFIDLMERAKNPDYRGCPFINIAVEFPDRDHPARLMVAENKRKLFLRLFETAKKTKAPRPKLLAEGLAFLIEGAYTASQTYGKDHPILDHLPDVAKTLLIGAIPKLSL</sequence>
<keyword evidence="1" id="KW-0805">Transcription regulation</keyword>
<dbReference type="SUPFAM" id="SSF46689">
    <property type="entry name" value="Homeodomain-like"/>
    <property type="match status" value="1"/>
</dbReference>
<gene>
    <name evidence="6" type="ORF">LPTSP3_g21720</name>
</gene>
<keyword evidence="2 4" id="KW-0238">DNA-binding</keyword>
<feature type="DNA-binding region" description="H-T-H motif" evidence="4">
    <location>
        <begin position="45"/>
        <end position="64"/>
    </location>
</feature>
<dbReference type="RefSeq" id="WP_109019343.1">
    <property type="nucleotide sequence ID" value="NZ_AP025028.1"/>
</dbReference>
<dbReference type="Pfam" id="PF00440">
    <property type="entry name" value="TetR_N"/>
    <property type="match status" value="1"/>
</dbReference>
<proteinExistence type="predicted"/>
<evidence type="ECO:0000256" key="3">
    <source>
        <dbReference type="ARBA" id="ARBA00023163"/>
    </source>
</evidence>
<dbReference type="Gene3D" id="1.10.357.10">
    <property type="entry name" value="Tetracycline Repressor, domain 2"/>
    <property type="match status" value="1"/>
</dbReference>
<dbReference type="Pfam" id="PF16925">
    <property type="entry name" value="TetR_C_13"/>
    <property type="match status" value="1"/>
</dbReference>
<evidence type="ECO:0000256" key="2">
    <source>
        <dbReference type="ARBA" id="ARBA00023125"/>
    </source>
</evidence>
<dbReference type="EMBL" id="AP025028">
    <property type="protein sequence ID" value="BDA79242.1"/>
    <property type="molecule type" value="Genomic_DNA"/>
</dbReference>
<accession>A0ABM7UK94</accession>
<dbReference type="InterPro" id="IPR001647">
    <property type="entry name" value="HTH_TetR"/>
</dbReference>
<evidence type="ECO:0000313" key="6">
    <source>
        <dbReference type="EMBL" id="BDA79242.1"/>
    </source>
</evidence>
<evidence type="ECO:0000259" key="5">
    <source>
        <dbReference type="PROSITE" id="PS50977"/>
    </source>
</evidence>
<keyword evidence="7" id="KW-1185">Reference proteome</keyword>
<dbReference type="InterPro" id="IPR011075">
    <property type="entry name" value="TetR_C"/>
</dbReference>
<protein>
    <submittedName>
        <fullName evidence="6">TetR family transcriptional regulator</fullName>
    </submittedName>
</protein>
<evidence type="ECO:0000313" key="7">
    <source>
        <dbReference type="Proteomes" id="UP000245263"/>
    </source>
</evidence>
<dbReference type="PROSITE" id="PS50977">
    <property type="entry name" value="HTH_TETR_2"/>
    <property type="match status" value="1"/>
</dbReference>
<dbReference type="PANTHER" id="PTHR47506">
    <property type="entry name" value="TRANSCRIPTIONAL REGULATORY PROTEIN"/>
    <property type="match status" value="1"/>
</dbReference>
<feature type="domain" description="HTH tetR-type" evidence="5">
    <location>
        <begin position="22"/>
        <end position="82"/>
    </location>
</feature>
<dbReference type="PANTHER" id="PTHR47506:SF1">
    <property type="entry name" value="HTH-TYPE TRANSCRIPTIONAL REGULATOR YJDC"/>
    <property type="match status" value="1"/>
</dbReference>
<dbReference type="Proteomes" id="UP000245263">
    <property type="component" value="Chromosome 1"/>
</dbReference>
<dbReference type="InterPro" id="IPR009057">
    <property type="entry name" value="Homeodomain-like_sf"/>
</dbReference>
<dbReference type="InterPro" id="IPR036271">
    <property type="entry name" value="Tet_transcr_reg_TetR-rel_C_sf"/>
</dbReference>